<keyword evidence="4 7" id="KW-1133">Transmembrane helix</keyword>
<evidence type="ECO:0000256" key="4">
    <source>
        <dbReference type="ARBA" id="ARBA00022989"/>
    </source>
</evidence>
<evidence type="ECO:0000256" key="5">
    <source>
        <dbReference type="ARBA" id="ARBA00023136"/>
    </source>
</evidence>
<dbReference type="Gene3D" id="1.20.1250.20">
    <property type="entry name" value="MFS general substrate transporter like domains"/>
    <property type="match status" value="2"/>
</dbReference>
<keyword evidence="5 7" id="KW-0472">Membrane</keyword>
<feature type="transmembrane region" description="Helical" evidence="7">
    <location>
        <begin position="151"/>
        <end position="174"/>
    </location>
</feature>
<dbReference type="PANTHER" id="PTHR43791:SF1">
    <property type="entry name" value="ALLANTOATE PERMEASE"/>
    <property type="match status" value="1"/>
</dbReference>
<evidence type="ECO:0000313" key="8">
    <source>
        <dbReference type="EMBL" id="KAE9410394.1"/>
    </source>
</evidence>
<dbReference type="GO" id="GO:0016020">
    <property type="term" value="C:membrane"/>
    <property type="evidence" value="ECO:0007669"/>
    <property type="project" value="UniProtKB-SubCell"/>
</dbReference>
<proteinExistence type="predicted"/>
<dbReference type="GO" id="GO:0022857">
    <property type="term" value="F:transmembrane transporter activity"/>
    <property type="evidence" value="ECO:0007669"/>
    <property type="project" value="InterPro"/>
</dbReference>
<feature type="transmembrane region" description="Helical" evidence="7">
    <location>
        <begin position="330"/>
        <end position="349"/>
    </location>
</feature>
<dbReference type="SUPFAM" id="SSF103473">
    <property type="entry name" value="MFS general substrate transporter"/>
    <property type="match status" value="1"/>
</dbReference>
<dbReference type="OrthoDB" id="6730379at2759"/>
<reference evidence="8" key="1">
    <citation type="journal article" date="2019" name="Environ. Microbiol.">
        <title>Fungal ecological strategies reflected in gene transcription - a case study of two litter decomposers.</title>
        <authorList>
            <person name="Barbi F."/>
            <person name="Kohler A."/>
            <person name="Barry K."/>
            <person name="Baskaran P."/>
            <person name="Daum C."/>
            <person name="Fauchery L."/>
            <person name="Ihrmark K."/>
            <person name="Kuo A."/>
            <person name="LaButti K."/>
            <person name="Lipzen A."/>
            <person name="Morin E."/>
            <person name="Grigoriev I.V."/>
            <person name="Henrissat B."/>
            <person name="Lindahl B."/>
            <person name="Martin F."/>
        </authorList>
    </citation>
    <scope>NUCLEOTIDE SEQUENCE</scope>
    <source>
        <strain evidence="8">JB14</strain>
    </source>
</reference>
<feature type="transmembrane region" description="Helical" evidence="7">
    <location>
        <begin position="386"/>
        <end position="407"/>
    </location>
</feature>
<organism evidence="8 9">
    <name type="scientific">Gymnopus androsaceus JB14</name>
    <dbReference type="NCBI Taxonomy" id="1447944"/>
    <lineage>
        <taxon>Eukaryota</taxon>
        <taxon>Fungi</taxon>
        <taxon>Dikarya</taxon>
        <taxon>Basidiomycota</taxon>
        <taxon>Agaricomycotina</taxon>
        <taxon>Agaricomycetes</taxon>
        <taxon>Agaricomycetidae</taxon>
        <taxon>Agaricales</taxon>
        <taxon>Marasmiineae</taxon>
        <taxon>Omphalotaceae</taxon>
        <taxon>Gymnopus</taxon>
    </lineage>
</organism>
<feature type="transmembrane region" description="Helical" evidence="7">
    <location>
        <begin position="180"/>
        <end position="201"/>
    </location>
</feature>
<dbReference type="PANTHER" id="PTHR43791">
    <property type="entry name" value="PERMEASE-RELATED"/>
    <property type="match status" value="1"/>
</dbReference>
<feature type="transmembrane region" description="Helical" evidence="7">
    <location>
        <begin position="361"/>
        <end position="380"/>
    </location>
</feature>
<feature type="transmembrane region" description="Helical" evidence="7">
    <location>
        <begin position="419"/>
        <end position="436"/>
    </location>
</feature>
<keyword evidence="3 7" id="KW-0812">Transmembrane</keyword>
<evidence type="ECO:0000256" key="7">
    <source>
        <dbReference type="SAM" id="Phobius"/>
    </source>
</evidence>
<evidence type="ECO:0000256" key="2">
    <source>
        <dbReference type="ARBA" id="ARBA00022448"/>
    </source>
</evidence>
<gene>
    <name evidence="8" type="ORF">BT96DRAFT_969453</name>
</gene>
<dbReference type="EMBL" id="ML769385">
    <property type="protein sequence ID" value="KAE9410394.1"/>
    <property type="molecule type" value="Genomic_DNA"/>
</dbReference>
<name>A0A6A4IQH4_9AGAR</name>
<evidence type="ECO:0000256" key="6">
    <source>
        <dbReference type="SAM" id="MobiDB-lite"/>
    </source>
</evidence>
<protein>
    <submittedName>
        <fullName evidence="8">MFS general substrate transporter</fullName>
    </submittedName>
</protein>
<comment type="subcellular location">
    <subcellularLocation>
        <location evidence="1">Membrane</location>
        <topology evidence="1">Multi-pass membrane protein</topology>
    </subcellularLocation>
</comment>
<feature type="transmembrane region" description="Helical" evidence="7">
    <location>
        <begin position="305"/>
        <end position="324"/>
    </location>
</feature>
<feature type="transmembrane region" description="Helical" evidence="7">
    <location>
        <begin position="213"/>
        <end position="232"/>
    </location>
</feature>
<evidence type="ECO:0000256" key="3">
    <source>
        <dbReference type="ARBA" id="ARBA00022692"/>
    </source>
</evidence>
<sequence>MATHELDRKNSEDEKRSPTSEHHEIAGSESIDHSDANGDDALLLVGKERTAEFSEEYNLKLRRKLDLLIPPLCAAVYFTQFMDKTSLNYASIMGLPITGQNYNLVSAAFYFGRHLANIAGFESDVDSLPLGFLVFEFPTVYLSQKTRVAKYLGCNIVLWGIILMLHAVGTSFGAFFALRFLLGMCESCVAPTLILIISMFYKKNEQASRISWFYVMNGLTQVFGGFIAYGVSFSDNPNLAPYKIIYILLGGLAIVSGDSGPCLDARLTEERIAALERVRNDQGGVSNRKIKKSQIIEAFTDIRSWLIVLSTILISNIIIKSFGYTTRQTLILSTPAGLVAAAMTIFCGWYSDKKNSRMTPIVIALVPTIAGTALIIGLNGSDKKGALLFGTYLIGTFGSALATIYAYNASNTSGHTKKSTLNAMTLLTFSVGNIIGTEIFQPKDAPGYIPGKVAIMVLLIIQLLLSYVLKWINLRLNKKKVAQIAELKRSKGWTDADVQKERERHAFMDLTDHDLGPKHYSISALGSQSCRYHNLTLKRGSCKITRSAGCVAPILPGNNLILNRILHWD</sequence>
<dbReference type="Proteomes" id="UP000799118">
    <property type="component" value="Unassembled WGS sequence"/>
</dbReference>
<keyword evidence="9" id="KW-1185">Reference proteome</keyword>
<feature type="transmembrane region" description="Helical" evidence="7">
    <location>
        <begin position="244"/>
        <end position="263"/>
    </location>
</feature>
<feature type="region of interest" description="Disordered" evidence="6">
    <location>
        <begin position="1"/>
        <end position="34"/>
    </location>
</feature>
<dbReference type="Pfam" id="PF07690">
    <property type="entry name" value="MFS_1"/>
    <property type="match status" value="1"/>
</dbReference>
<accession>A0A6A4IQH4</accession>
<evidence type="ECO:0000313" key="9">
    <source>
        <dbReference type="Proteomes" id="UP000799118"/>
    </source>
</evidence>
<evidence type="ECO:0000256" key="1">
    <source>
        <dbReference type="ARBA" id="ARBA00004141"/>
    </source>
</evidence>
<dbReference type="AlphaFoldDB" id="A0A6A4IQH4"/>
<dbReference type="InterPro" id="IPR036259">
    <property type="entry name" value="MFS_trans_sf"/>
</dbReference>
<keyword evidence="2" id="KW-0813">Transport</keyword>
<feature type="transmembrane region" description="Helical" evidence="7">
    <location>
        <begin position="448"/>
        <end position="469"/>
    </location>
</feature>
<dbReference type="InterPro" id="IPR011701">
    <property type="entry name" value="MFS"/>
</dbReference>